<dbReference type="PANTHER" id="PTHR11908:SF132">
    <property type="entry name" value="ALDEHYDE OXIDASE 1-RELATED"/>
    <property type="match status" value="1"/>
</dbReference>
<dbReference type="SUPFAM" id="SSF56003">
    <property type="entry name" value="Molybdenum cofactor-binding domain"/>
    <property type="match status" value="1"/>
</dbReference>
<dbReference type="RefSeq" id="WP_114767957.1">
    <property type="nucleotide sequence ID" value="NZ_QQBB01000001.1"/>
</dbReference>
<evidence type="ECO:0000256" key="2">
    <source>
        <dbReference type="ARBA" id="ARBA00023002"/>
    </source>
</evidence>
<comment type="caution">
    <text evidence="5">The sequence shown here is derived from an EMBL/GenBank/DDBJ whole genome shotgun (WGS) entry which is preliminary data.</text>
</comment>
<dbReference type="Pfam" id="PF20256">
    <property type="entry name" value="MoCoBD_2"/>
    <property type="match status" value="1"/>
</dbReference>
<dbReference type="SUPFAM" id="SSF54665">
    <property type="entry name" value="CO dehydrogenase molybdoprotein N-domain-like"/>
    <property type="match status" value="1"/>
</dbReference>
<dbReference type="Proteomes" id="UP000254925">
    <property type="component" value="Unassembled WGS sequence"/>
</dbReference>
<keyword evidence="6" id="KW-1185">Reference proteome</keyword>
<sequence length="764" mass="82588">MNAPTTFDGGMIGRPTPRIDGRLKVTGTACYPSDFPLEDTAYAYLVTSAIARGRIKAIHLEEAQQVEGVLDILTYENTKGKVRKVRAFSGGGYTSTTIMPMDSPKVWHDGQIVAVVVAETYEAAREAAHKVHVEYDERKPKPGFDKRRPQPRQISNPLSSSDPQTGDAETAFQHADVKVEAYYTTPTQHHNPIELFTTTCTWSGDQLTIYEPSQFVHGLKNGVAKQLNMNPEKVRVISPFVGGAFGSKAALTPRTAFVALAAKRLNRPVKLVPTRSQSFDVSTYRAETQHLVKLGADRNGRLTSLHHEGWEVSSRPDNYKVAGTETTSLLYACPNIYTKVHIVHADRNTPGFMRSPAEVPYVYALESAMDELATALGMDPVELRRINDTMVNPIDQKPYSSRALMACYDRAAEAFGWSKRNPEPGSMHDGDWLIGWGCATACYPTNVAPAQARVTLAPNGRARVQTAGHDIGTGAYTAIALTAADRLGVPLENVNVELGDSSLPPAPVAGGSNATASICNAVAMACDEIRERLAQGAVHADGQLAGADPGDLRLSQGKLVAPDGKSEPLKEAIMRLGFGPVEAHAKYTPEIASAPVKLMGHKLIEGGISAMTSGSSVKDHVQYAFGAEFVEVRIHKRTREIRVPRIVGAFAAGRIVSPTTARSQLLGGLIWGVASALHEATEIDERVARYVNDDLAEYLIPVCADIKDVEVIFVPEEDHQVNALGIKGLGELGNVGTNAAVANAVYHATGRRIRDLPIRIEDLL</sequence>
<evidence type="ECO:0000313" key="6">
    <source>
        <dbReference type="Proteomes" id="UP000254925"/>
    </source>
</evidence>
<keyword evidence="2" id="KW-0560">Oxidoreductase</keyword>
<dbReference type="InterPro" id="IPR000674">
    <property type="entry name" value="Ald_Oxase/Xan_DH_a/b"/>
</dbReference>
<dbReference type="GO" id="GO:0016491">
    <property type="term" value="F:oxidoreductase activity"/>
    <property type="evidence" value="ECO:0007669"/>
    <property type="project" value="UniProtKB-KW"/>
</dbReference>
<dbReference type="GO" id="GO:0005506">
    <property type="term" value="F:iron ion binding"/>
    <property type="evidence" value="ECO:0007669"/>
    <property type="project" value="InterPro"/>
</dbReference>
<protein>
    <submittedName>
        <fullName evidence="5">Xanthine dehydrogenase YagR molybdenum-binding subunit</fullName>
    </submittedName>
</protein>
<evidence type="ECO:0000313" key="5">
    <source>
        <dbReference type="EMBL" id="RDI61772.1"/>
    </source>
</evidence>
<proteinExistence type="predicted"/>
<dbReference type="InterPro" id="IPR046867">
    <property type="entry name" value="AldOxase/xan_DH_MoCoBD2"/>
</dbReference>
<gene>
    <name evidence="5" type="ORF">DES45_10127</name>
</gene>
<dbReference type="InterPro" id="IPR016208">
    <property type="entry name" value="Ald_Oxase/xanthine_DH-like"/>
</dbReference>
<evidence type="ECO:0000256" key="3">
    <source>
        <dbReference type="SAM" id="MobiDB-lite"/>
    </source>
</evidence>
<organism evidence="5 6">
    <name type="scientific">Microvirga subterranea</name>
    <dbReference type="NCBI Taxonomy" id="186651"/>
    <lineage>
        <taxon>Bacteria</taxon>
        <taxon>Pseudomonadati</taxon>
        <taxon>Pseudomonadota</taxon>
        <taxon>Alphaproteobacteria</taxon>
        <taxon>Hyphomicrobiales</taxon>
        <taxon>Methylobacteriaceae</taxon>
        <taxon>Microvirga</taxon>
    </lineage>
</organism>
<evidence type="ECO:0000259" key="4">
    <source>
        <dbReference type="SMART" id="SM01008"/>
    </source>
</evidence>
<feature type="compositionally biased region" description="Polar residues" evidence="3">
    <location>
        <begin position="152"/>
        <end position="164"/>
    </location>
</feature>
<dbReference type="PANTHER" id="PTHR11908">
    <property type="entry name" value="XANTHINE DEHYDROGENASE"/>
    <property type="match status" value="1"/>
</dbReference>
<dbReference type="AlphaFoldDB" id="A0A370HTB6"/>
<dbReference type="Gene3D" id="3.90.1170.50">
    <property type="entry name" value="Aldehyde oxidase/xanthine dehydrogenase, a/b hammerhead"/>
    <property type="match status" value="1"/>
</dbReference>
<dbReference type="InterPro" id="IPR008274">
    <property type="entry name" value="AldOxase/xan_DH_MoCoBD1"/>
</dbReference>
<dbReference type="Pfam" id="PF01315">
    <property type="entry name" value="Ald_Xan_dh_C"/>
    <property type="match status" value="1"/>
</dbReference>
<dbReference type="InterPro" id="IPR036856">
    <property type="entry name" value="Ald_Oxase/Xan_DH_a/b_sf"/>
</dbReference>
<dbReference type="Pfam" id="PF02738">
    <property type="entry name" value="MoCoBD_1"/>
    <property type="match status" value="1"/>
</dbReference>
<accession>A0A370HTB6</accession>
<dbReference type="Gene3D" id="3.30.365.10">
    <property type="entry name" value="Aldehyde oxidase/xanthine dehydrogenase, molybdopterin binding domain"/>
    <property type="match status" value="4"/>
</dbReference>
<name>A0A370HTB6_9HYPH</name>
<dbReference type="EMBL" id="QQBB01000001">
    <property type="protein sequence ID" value="RDI61772.1"/>
    <property type="molecule type" value="Genomic_DNA"/>
</dbReference>
<feature type="compositionally biased region" description="Basic and acidic residues" evidence="3">
    <location>
        <begin position="132"/>
        <end position="148"/>
    </location>
</feature>
<evidence type="ECO:0000256" key="1">
    <source>
        <dbReference type="ARBA" id="ARBA00022505"/>
    </source>
</evidence>
<dbReference type="OrthoDB" id="8428274at2"/>
<keyword evidence="1" id="KW-0500">Molybdenum</keyword>
<reference evidence="5 6" key="1">
    <citation type="submission" date="2018-07" db="EMBL/GenBank/DDBJ databases">
        <title>Genomic Encyclopedia of Type Strains, Phase IV (KMG-IV): sequencing the most valuable type-strain genomes for metagenomic binning, comparative biology and taxonomic classification.</title>
        <authorList>
            <person name="Goeker M."/>
        </authorList>
    </citation>
    <scope>NUCLEOTIDE SEQUENCE [LARGE SCALE GENOMIC DNA]</scope>
    <source>
        <strain evidence="5 6">DSM 14364</strain>
    </source>
</reference>
<dbReference type="SMART" id="SM01008">
    <property type="entry name" value="Ald_Xan_dh_C"/>
    <property type="match status" value="1"/>
</dbReference>
<dbReference type="InterPro" id="IPR037165">
    <property type="entry name" value="AldOxase/xan_DH_Mopterin-bd_sf"/>
</dbReference>
<feature type="region of interest" description="Disordered" evidence="3">
    <location>
        <begin position="132"/>
        <end position="168"/>
    </location>
</feature>
<feature type="domain" description="Aldehyde oxidase/xanthine dehydrogenase a/b hammerhead" evidence="4">
    <location>
        <begin position="26"/>
        <end position="139"/>
    </location>
</feature>